<keyword evidence="2 5" id="KW-0560">Oxidoreductase</keyword>
<dbReference type="InterPro" id="IPR038251">
    <property type="entry name" value="PdxB_dimer_sf"/>
</dbReference>
<evidence type="ECO:0000256" key="4">
    <source>
        <dbReference type="ARBA" id="ARBA00023096"/>
    </source>
</evidence>
<evidence type="ECO:0000256" key="2">
    <source>
        <dbReference type="ARBA" id="ARBA00023002"/>
    </source>
</evidence>
<dbReference type="HAMAP" id="MF_01825">
    <property type="entry name" value="PdxB"/>
    <property type="match status" value="1"/>
</dbReference>
<evidence type="ECO:0000313" key="10">
    <source>
        <dbReference type="EMBL" id="QTX12993.1"/>
    </source>
</evidence>
<dbReference type="PROSITE" id="PS00671">
    <property type="entry name" value="D_2_HYDROXYACID_DH_3"/>
    <property type="match status" value="1"/>
</dbReference>
<feature type="domain" description="D-isomer specific 2-hydroxyacid dehydrogenase catalytic" evidence="6">
    <location>
        <begin position="35"/>
        <end position="278"/>
    </location>
</feature>
<keyword evidence="11" id="KW-1185">Reference proteome</keyword>
<dbReference type="GO" id="GO:0051287">
    <property type="term" value="F:NAD binding"/>
    <property type="evidence" value="ECO:0007669"/>
    <property type="project" value="InterPro"/>
</dbReference>
<dbReference type="GO" id="GO:0046983">
    <property type="term" value="F:protein dimerization activity"/>
    <property type="evidence" value="ECO:0007669"/>
    <property type="project" value="InterPro"/>
</dbReference>
<dbReference type="AlphaFoldDB" id="A0A8B0SL49"/>
<geneLocation type="plasmid" evidence="10">
    <name>pTfr153</name>
</geneLocation>
<evidence type="ECO:0000259" key="8">
    <source>
        <dbReference type="Pfam" id="PF11890"/>
    </source>
</evidence>
<gene>
    <name evidence="5" type="primary">pdxB</name>
    <name evidence="9" type="ORF">J1836_00670</name>
    <name evidence="10" type="ORF">J1836_020750</name>
</gene>
<comment type="subunit">
    <text evidence="5">Homodimer.</text>
</comment>
<dbReference type="GO" id="GO:0033711">
    <property type="term" value="F:4-phosphoerythronate dehydrogenase activity"/>
    <property type="evidence" value="ECO:0007669"/>
    <property type="project" value="UniProtKB-EC"/>
</dbReference>
<evidence type="ECO:0000313" key="11">
    <source>
        <dbReference type="Proteomes" id="UP000664466"/>
    </source>
</evidence>
<comment type="catalytic activity">
    <reaction evidence="5">
        <text>4-phospho-D-erythronate + NAD(+) = (R)-3-hydroxy-2-oxo-4-phosphooxybutanoate + NADH + H(+)</text>
        <dbReference type="Rhea" id="RHEA:18829"/>
        <dbReference type="ChEBI" id="CHEBI:15378"/>
        <dbReference type="ChEBI" id="CHEBI:57540"/>
        <dbReference type="ChEBI" id="CHEBI:57945"/>
        <dbReference type="ChEBI" id="CHEBI:58538"/>
        <dbReference type="ChEBI" id="CHEBI:58766"/>
        <dbReference type="EC" id="1.1.1.290"/>
    </reaction>
</comment>
<feature type="binding site" evidence="5">
    <location>
        <position position="147"/>
    </location>
    <ligand>
        <name>NAD(+)</name>
        <dbReference type="ChEBI" id="CHEBI:57540"/>
    </ligand>
</feature>
<dbReference type="Pfam" id="PF11890">
    <property type="entry name" value="DUF3410"/>
    <property type="match status" value="1"/>
</dbReference>
<feature type="binding site" evidence="5">
    <location>
        <position position="46"/>
    </location>
    <ligand>
        <name>substrate</name>
    </ligand>
</feature>
<keyword evidence="1 5" id="KW-0963">Cytoplasm</keyword>
<dbReference type="Pfam" id="PF02826">
    <property type="entry name" value="2-Hacid_dh_C"/>
    <property type="match status" value="1"/>
</dbReference>
<comment type="pathway">
    <text evidence="5">Cofactor biosynthesis; pyridoxine 5'-phosphate biosynthesis; pyridoxine 5'-phosphate from D-erythrose 4-phosphate: step 2/5.</text>
</comment>
<dbReference type="Gene3D" id="3.40.50.720">
    <property type="entry name" value="NAD(P)-binding Rossmann-like Domain"/>
    <property type="match status" value="2"/>
</dbReference>
<feature type="active site" evidence="5">
    <location>
        <position position="207"/>
    </location>
</feature>
<proteinExistence type="inferred from homology"/>
<dbReference type="EMBL" id="CP072750">
    <property type="protein sequence ID" value="QTX12993.1"/>
    <property type="molecule type" value="Genomic_DNA"/>
</dbReference>
<reference evidence="9 11" key="1">
    <citation type="submission" date="2021-03" db="EMBL/GenBank/DDBJ databases">
        <title>Draft genome and methylome analysis of Thiotrix fructosivoruns ATCC 49748.</title>
        <authorList>
            <person name="Fomenkov A."/>
            <person name="Grabovich M.Y."/>
            <person name="Roberts R.J."/>
        </authorList>
    </citation>
    <scope>NUCLEOTIDE SEQUENCE [LARGE SCALE GENOMIC DNA]</scope>
    <source>
        <strain evidence="9 11">ATCC 49748</strain>
        <plasmid evidence="9">pTfr153</plasmid>
    </source>
</reference>
<dbReference type="PANTHER" id="PTHR42938:SF9">
    <property type="entry name" value="FORMATE DEHYDROGENASE 1"/>
    <property type="match status" value="1"/>
</dbReference>
<dbReference type="InterPro" id="IPR029753">
    <property type="entry name" value="D-isomer_DH_CS"/>
</dbReference>
<dbReference type="EMBL" id="JAFMPM010000004">
    <property type="protein sequence ID" value="MBO0611447.1"/>
    <property type="molecule type" value="Genomic_DNA"/>
</dbReference>
<dbReference type="SUPFAM" id="SSF52283">
    <property type="entry name" value="Formate/glycerate dehydrogenase catalytic domain-like"/>
    <property type="match status" value="1"/>
</dbReference>
<feature type="domain" description="Erythronate-4-phosphate dehydrogenase dimerisation" evidence="8">
    <location>
        <begin position="297"/>
        <end position="339"/>
    </location>
</feature>
<protein>
    <recommendedName>
        <fullName evidence="5">Erythronate-4-phosphate dehydrogenase</fullName>
        <ecNumber evidence="5">1.1.1.290</ecNumber>
    </recommendedName>
</protein>
<evidence type="ECO:0000256" key="3">
    <source>
        <dbReference type="ARBA" id="ARBA00023027"/>
    </source>
</evidence>
<accession>A0A8B0SL49</accession>
<sequence>MLTITLDENIPHAAEAFDTLGQTRLVAGRVMHNADLQETDILVVRSVTKVNAQLLAGTPVRFVATATAGFDHIDLDYLRGQGIGFARAPGCNAVSAAEYVLTALSHWALLRDKPLQGRSIGIIGHGNVGSRVRQLCEAQGMCCVVNDPPLQTPGYSDLYSLEAALACDIVTFHVPFTHAGEHPTFRLLDAARIARLRPGTLLLNTARGGVVDESTLLARLQTRADLDVVLDTWENEPAINLEMLQHTLLGTPHIAGYSLDGKIRGTEMVYRACCEFLQVAPRWESPLAPVERRDSLHTYDIRSDDGRLKALLHDKTLDTARYFDQLRKTYPVRREYSGLS</sequence>
<comment type="function">
    <text evidence="5">Catalyzes the oxidation of erythronate-4-phosphate to 3-hydroxy-2-oxo-4-phosphonooxybutanoate.</text>
</comment>
<feature type="binding site" evidence="5">
    <location>
        <position position="256"/>
    </location>
    <ligand>
        <name>NAD(+)</name>
        <dbReference type="ChEBI" id="CHEBI:57540"/>
    </ligand>
</feature>
<name>A0A8B0SL49_9GAMM</name>
<feature type="active site" description="Proton donor" evidence="5">
    <location>
        <position position="253"/>
    </location>
</feature>
<comment type="caution">
    <text evidence="5">Lacks conserved residue(s) required for the propagation of feature annotation.</text>
</comment>
<evidence type="ECO:0000313" key="9">
    <source>
        <dbReference type="EMBL" id="MBO0611447.1"/>
    </source>
</evidence>
<feature type="binding site" evidence="5">
    <location>
        <position position="231"/>
    </location>
    <ligand>
        <name>NAD(+)</name>
        <dbReference type="ChEBI" id="CHEBI:57540"/>
    </ligand>
</feature>
<feature type="domain" description="D-isomer specific 2-hydroxyacid dehydrogenase NAD-binding" evidence="7">
    <location>
        <begin position="110"/>
        <end position="255"/>
    </location>
</feature>
<dbReference type="InterPro" id="IPR020921">
    <property type="entry name" value="Erythronate-4-P_DHase"/>
</dbReference>
<keyword evidence="4 5" id="KW-0664">Pyridoxine biosynthesis</keyword>
<organism evidence="10">
    <name type="scientific">Thiothrix fructosivorans</name>
    <dbReference type="NCBI Taxonomy" id="111770"/>
    <lineage>
        <taxon>Bacteria</taxon>
        <taxon>Pseudomonadati</taxon>
        <taxon>Pseudomonadota</taxon>
        <taxon>Gammaproteobacteria</taxon>
        <taxon>Thiotrichales</taxon>
        <taxon>Thiotrichaceae</taxon>
        <taxon>Thiothrix</taxon>
    </lineage>
</organism>
<dbReference type="RefSeq" id="WP_207249229.1">
    <property type="nucleotide sequence ID" value="NZ_CP072750.1"/>
</dbReference>
<dbReference type="GO" id="GO:0008615">
    <property type="term" value="P:pyridoxine biosynthetic process"/>
    <property type="evidence" value="ECO:0007669"/>
    <property type="project" value="UniProtKB-UniRule"/>
</dbReference>
<dbReference type="GO" id="GO:0005829">
    <property type="term" value="C:cytosol"/>
    <property type="evidence" value="ECO:0007669"/>
    <property type="project" value="TreeGrafter"/>
</dbReference>
<dbReference type="PANTHER" id="PTHR42938">
    <property type="entry name" value="FORMATE DEHYDROGENASE 1"/>
    <property type="match status" value="1"/>
</dbReference>
<dbReference type="Proteomes" id="UP000664466">
    <property type="component" value="Unassembled WGS sequence"/>
</dbReference>
<evidence type="ECO:0000256" key="1">
    <source>
        <dbReference type="ARBA" id="ARBA00022490"/>
    </source>
</evidence>
<keyword evidence="10" id="KW-0614">Plasmid</keyword>
<evidence type="ECO:0000259" key="7">
    <source>
        <dbReference type="Pfam" id="PF02826"/>
    </source>
</evidence>
<dbReference type="InterPro" id="IPR006139">
    <property type="entry name" value="D-isomer_2_OHA_DH_cat_dom"/>
</dbReference>
<keyword evidence="3 5" id="KW-0520">NAD</keyword>
<comment type="subcellular location">
    <subcellularLocation>
        <location evidence="5">Cytoplasm</location>
    </subcellularLocation>
</comment>
<evidence type="ECO:0000256" key="5">
    <source>
        <dbReference type="HAMAP-Rule" id="MF_01825"/>
    </source>
</evidence>
<evidence type="ECO:0000259" key="6">
    <source>
        <dbReference type="Pfam" id="PF00389"/>
    </source>
</evidence>
<dbReference type="CDD" id="cd12158">
    <property type="entry name" value="ErythrP_dh"/>
    <property type="match status" value="1"/>
</dbReference>
<dbReference type="GO" id="GO:0036001">
    <property type="term" value="P:'de novo' pyridoxal 5'-phosphate biosynthetic process"/>
    <property type="evidence" value="ECO:0007669"/>
    <property type="project" value="TreeGrafter"/>
</dbReference>
<feature type="active site" evidence="5">
    <location>
        <position position="236"/>
    </location>
</feature>
<dbReference type="EC" id="1.1.1.290" evidence="5"/>
<comment type="similarity">
    <text evidence="5">Belongs to the D-isomer specific 2-hydroxyacid dehydrogenase family. PdxB subfamily.</text>
</comment>
<reference evidence="10" key="2">
    <citation type="submission" date="2021-04" db="EMBL/GenBank/DDBJ databases">
        <title>Complete Genome and methylome analysis of Thiothrix fructosivorans ATCC 49748.</title>
        <authorList>
            <person name="Fomenkov A."/>
            <person name="Sun L."/>
            <person name="Vincze T."/>
            <person name="Grabovich M.Y."/>
            <person name="Roberts R.J."/>
        </authorList>
    </citation>
    <scope>NUCLEOTIDE SEQUENCE</scope>
    <source>
        <strain evidence="10">ATCC 49748</strain>
        <plasmid evidence="10">pTfr153</plasmid>
    </source>
</reference>
<dbReference type="UniPathway" id="UPA00244">
    <property type="reaction ID" value="UER00310"/>
</dbReference>
<dbReference type="InterPro" id="IPR024531">
    <property type="entry name" value="Erythronate-4-P_DHase_dimer"/>
</dbReference>
<dbReference type="SUPFAM" id="SSF51735">
    <property type="entry name" value="NAD(P)-binding Rossmann-fold domains"/>
    <property type="match status" value="1"/>
</dbReference>
<feature type="binding site" evidence="5">
    <location>
        <position position="67"/>
    </location>
    <ligand>
        <name>substrate</name>
    </ligand>
</feature>
<feature type="binding site" evidence="5">
    <location>
        <position position="257"/>
    </location>
    <ligand>
        <name>substrate</name>
    </ligand>
</feature>
<dbReference type="Pfam" id="PF00389">
    <property type="entry name" value="2-Hacid_dh"/>
    <property type="match status" value="1"/>
</dbReference>
<dbReference type="Gene3D" id="3.30.1370.170">
    <property type="match status" value="1"/>
</dbReference>
<dbReference type="InterPro" id="IPR036291">
    <property type="entry name" value="NAD(P)-bd_dom_sf"/>
</dbReference>
<dbReference type="InterPro" id="IPR006140">
    <property type="entry name" value="D-isomer_DH_NAD-bd"/>
</dbReference>